<evidence type="ECO:0000313" key="2">
    <source>
        <dbReference type="Proteomes" id="UP000186666"/>
    </source>
</evidence>
<name>A0ABY1JPF5_9BACL</name>
<protein>
    <recommendedName>
        <fullName evidence="3">Lanthionine synthetase C-like protein</fullName>
    </recommendedName>
</protein>
<organism evidence="1 2">
    <name type="scientific">Paenibacillus macquariensis</name>
    <dbReference type="NCBI Taxonomy" id="948756"/>
    <lineage>
        <taxon>Bacteria</taxon>
        <taxon>Bacillati</taxon>
        <taxon>Bacillota</taxon>
        <taxon>Bacilli</taxon>
        <taxon>Bacillales</taxon>
        <taxon>Paenibacillaceae</taxon>
        <taxon>Paenibacillus</taxon>
    </lineage>
</organism>
<comment type="caution">
    <text evidence="1">The sequence shown here is derived from an EMBL/GenBank/DDBJ whole genome shotgun (WGS) entry which is preliminary data.</text>
</comment>
<dbReference type="EMBL" id="FTNK01000002">
    <property type="protein sequence ID" value="SIQ52929.1"/>
    <property type="molecule type" value="Genomic_DNA"/>
</dbReference>
<keyword evidence="2" id="KW-1185">Reference proteome</keyword>
<evidence type="ECO:0000313" key="1">
    <source>
        <dbReference type="EMBL" id="SIQ52929.1"/>
    </source>
</evidence>
<evidence type="ECO:0008006" key="3">
    <source>
        <dbReference type="Google" id="ProtNLM"/>
    </source>
</evidence>
<sequence>MERLKSYLELGLVGMARGGQLDWFDGHYGAALLAGYYMAHENELPEHVLNGLVRTCEMYRTKHVEWFAPMEPEEADPSLLDHVIHALKKNGETLRSSGHGFALGILGLKALRDCPKLIAPSIVDGLVKMLESTTEDRPNRYWGIDNYFDVSTDDACDIPSYKDSDQMVKQALVELNTVIPNQAIDGQRYFFSGEKEHGITHAHALLELEKFGFQEIVESGMRNHRVQMYLNRQGPDFIVDEIKEPLYTSIVAPEYWGKTFNDPHAIKVPYAALNLLNRLDSSERSEAEVGICKLLSNME</sequence>
<gene>
    <name evidence="1" type="ORF">SAMN05421578_102432</name>
</gene>
<proteinExistence type="predicted"/>
<dbReference type="Proteomes" id="UP000186666">
    <property type="component" value="Unassembled WGS sequence"/>
</dbReference>
<reference evidence="1 2" key="1">
    <citation type="submission" date="2017-01" db="EMBL/GenBank/DDBJ databases">
        <authorList>
            <person name="Varghese N."/>
            <person name="Submissions S."/>
        </authorList>
    </citation>
    <scope>NUCLEOTIDE SEQUENCE [LARGE SCALE GENOMIC DNA]</scope>
    <source>
        <strain evidence="1 2">ATCC 23464</strain>
    </source>
</reference>
<dbReference type="RefSeq" id="WP_068581453.1">
    <property type="nucleotide sequence ID" value="NZ_FTNK01000002.1"/>
</dbReference>
<accession>A0ABY1JPF5</accession>